<protein>
    <submittedName>
        <fullName evidence="1">Uncharacterized protein</fullName>
    </submittedName>
</protein>
<name>A0A8S2EEW8_9BILA</name>
<accession>A0A8S2EEW8</accession>
<proteinExistence type="predicted"/>
<evidence type="ECO:0000313" key="2">
    <source>
        <dbReference type="EMBL" id="CAF3966683.1"/>
    </source>
</evidence>
<dbReference type="EMBL" id="CAJNOK010012093">
    <property type="protein sequence ID" value="CAF1155664.1"/>
    <property type="molecule type" value="Genomic_DNA"/>
</dbReference>
<dbReference type="AlphaFoldDB" id="A0A8S2EEW8"/>
<sequence length="196" mass="21809">MSFKNIYIPVVAEVNDSPFFLVKLLACENVLSLATLIADSYLNIANKKRKEYDAHLKTKSELLNINDCVGVSINTVDRTNTDAKLLPCLIISKEKKNDDITFRLACKFGKLQNSYTVESLIDLKEACPADLKAIDVEELEDISFIEACKLYVRSAVNGVTCDCKSQCATKHCPCKKSNVACSTKCHSKRGQCKNMQ</sequence>
<dbReference type="Proteomes" id="UP000677228">
    <property type="component" value="Unassembled WGS sequence"/>
</dbReference>
<dbReference type="EMBL" id="CAJOBA010033298">
    <property type="protein sequence ID" value="CAF3966683.1"/>
    <property type="molecule type" value="Genomic_DNA"/>
</dbReference>
<organism evidence="1 3">
    <name type="scientific">Didymodactylos carnosus</name>
    <dbReference type="NCBI Taxonomy" id="1234261"/>
    <lineage>
        <taxon>Eukaryota</taxon>
        <taxon>Metazoa</taxon>
        <taxon>Spiralia</taxon>
        <taxon>Gnathifera</taxon>
        <taxon>Rotifera</taxon>
        <taxon>Eurotatoria</taxon>
        <taxon>Bdelloidea</taxon>
        <taxon>Philodinida</taxon>
        <taxon>Philodinidae</taxon>
        <taxon>Didymodactylos</taxon>
    </lineage>
</organism>
<gene>
    <name evidence="1" type="ORF">OVA965_LOCUS21830</name>
    <name evidence="2" type="ORF">TMI583_LOCUS22540</name>
</gene>
<comment type="caution">
    <text evidence="1">The sequence shown here is derived from an EMBL/GenBank/DDBJ whole genome shotgun (WGS) entry which is preliminary data.</text>
</comment>
<evidence type="ECO:0000313" key="1">
    <source>
        <dbReference type="EMBL" id="CAF1155664.1"/>
    </source>
</evidence>
<dbReference type="Proteomes" id="UP000682733">
    <property type="component" value="Unassembled WGS sequence"/>
</dbReference>
<evidence type="ECO:0000313" key="3">
    <source>
        <dbReference type="Proteomes" id="UP000677228"/>
    </source>
</evidence>
<reference evidence="1" key="1">
    <citation type="submission" date="2021-02" db="EMBL/GenBank/DDBJ databases">
        <authorList>
            <person name="Nowell W R."/>
        </authorList>
    </citation>
    <scope>NUCLEOTIDE SEQUENCE</scope>
</reference>